<dbReference type="InterPro" id="IPR037883">
    <property type="entry name" value="Knr4/Smi1-like_sf"/>
</dbReference>
<dbReference type="STRING" id="589385.SAMN05421504_109296"/>
<evidence type="ECO:0000313" key="1">
    <source>
        <dbReference type="EMBL" id="SDZ12149.1"/>
    </source>
</evidence>
<gene>
    <name evidence="1" type="ORF">SAMN05421504_109296</name>
</gene>
<keyword evidence="2" id="KW-1185">Reference proteome</keyword>
<dbReference type="AlphaFoldDB" id="A0A1H3QHI4"/>
<name>A0A1H3QHI4_9PSEU</name>
<evidence type="ECO:0000313" key="2">
    <source>
        <dbReference type="Proteomes" id="UP000199515"/>
    </source>
</evidence>
<reference evidence="1 2" key="1">
    <citation type="submission" date="2016-10" db="EMBL/GenBank/DDBJ databases">
        <authorList>
            <person name="de Groot N.N."/>
        </authorList>
    </citation>
    <scope>NUCLEOTIDE SEQUENCE [LARGE SCALE GENOMIC DNA]</scope>
    <source>
        <strain evidence="1 2">CPCC 202699</strain>
    </source>
</reference>
<sequence>MRDVLTASETQVDDRIGYAVLLAASAGAAEDADRLVLAWARATERPVSLLAQGHVRARAFAMWFEARGVRPSWAEALVPLDLDAEEAAHEAYLKRSGESTLATLVSMVEPPRVDPLNAALADGSLEDWAAIAAGRPLPDVASLLACRRFGPALAAGANPLALDAAALTGDLIAALRHRYPPTAGSWPELVAAVLRLRGEGVAAPGATVDTLDLAEQRLRARLPDDYREFLLTSDGLPADVIFPRLLPAGELWARGDVVVLSEPAVLTLARTGHVVEYDPELGTTVHSGFRALMEHHLSLLT</sequence>
<dbReference type="Proteomes" id="UP000199515">
    <property type="component" value="Unassembled WGS sequence"/>
</dbReference>
<organism evidence="1 2">
    <name type="scientific">Amycolatopsis xylanica</name>
    <dbReference type="NCBI Taxonomy" id="589385"/>
    <lineage>
        <taxon>Bacteria</taxon>
        <taxon>Bacillati</taxon>
        <taxon>Actinomycetota</taxon>
        <taxon>Actinomycetes</taxon>
        <taxon>Pseudonocardiales</taxon>
        <taxon>Pseudonocardiaceae</taxon>
        <taxon>Amycolatopsis</taxon>
    </lineage>
</organism>
<dbReference type="SUPFAM" id="SSF160631">
    <property type="entry name" value="SMI1/KNR4-like"/>
    <property type="match status" value="1"/>
</dbReference>
<dbReference type="EMBL" id="FNON01000009">
    <property type="protein sequence ID" value="SDZ12149.1"/>
    <property type="molecule type" value="Genomic_DNA"/>
</dbReference>
<protein>
    <recommendedName>
        <fullName evidence="3">Knr4/Smi1-like domain-containing protein</fullName>
    </recommendedName>
</protein>
<accession>A0A1H3QHI4</accession>
<proteinExistence type="predicted"/>
<evidence type="ECO:0008006" key="3">
    <source>
        <dbReference type="Google" id="ProtNLM"/>
    </source>
</evidence>